<evidence type="ECO:0000313" key="1">
    <source>
        <dbReference type="EMBL" id="CAG8614300.1"/>
    </source>
</evidence>
<dbReference type="Proteomes" id="UP000789572">
    <property type="component" value="Unassembled WGS sequence"/>
</dbReference>
<dbReference type="EMBL" id="CAJVPJ010002152">
    <property type="protein sequence ID" value="CAG8614300.1"/>
    <property type="molecule type" value="Genomic_DNA"/>
</dbReference>
<dbReference type="AlphaFoldDB" id="A0A9N9CSE9"/>
<proteinExistence type="predicted"/>
<name>A0A9N9CSE9_9GLOM</name>
<reference evidence="1" key="1">
    <citation type="submission" date="2021-06" db="EMBL/GenBank/DDBJ databases">
        <authorList>
            <person name="Kallberg Y."/>
            <person name="Tangrot J."/>
            <person name="Rosling A."/>
        </authorList>
    </citation>
    <scope>NUCLEOTIDE SEQUENCE</scope>
    <source>
        <strain evidence="1">IA702</strain>
    </source>
</reference>
<feature type="non-terminal residue" evidence="1">
    <location>
        <position position="1"/>
    </location>
</feature>
<gene>
    <name evidence="1" type="ORF">POCULU_LOCUS8104</name>
</gene>
<keyword evidence="2" id="KW-1185">Reference proteome</keyword>
<evidence type="ECO:0000313" key="2">
    <source>
        <dbReference type="Proteomes" id="UP000789572"/>
    </source>
</evidence>
<organism evidence="1 2">
    <name type="scientific">Paraglomus occultum</name>
    <dbReference type="NCBI Taxonomy" id="144539"/>
    <lineage>
        <taxon>Eukaryota</taxon>
        <taxon>Fungi</taxon>
        <taxon>Fungi incertae sedis</taxon>
        <taxon>Mucoromycota</taxon>
        <taxon>Glomeromycotina</taxon>
        <taxon>Glomeromycetes</taxon>
        <taxon>Paraglomerales</taxon>
        <taxon>Paraglomeraceae</taxon>
        <taxon>Paraglomus</taxon>
    </lineage>
</organism>
<sequence>SFKIEYPQNSQESGTVDVTNMTVVGHVPAGNVNMAFVGHVPAGI</sequence>
<accession>A0A9N9CSE9</accession>
<protein>
    <submittedName>
        <fullName evidence="1">10920_t:CDS:1</fullName>
    </submittedName>
</protein>
<comment type="caution">
    <text evidence="1">The sequence shown here is derived from an EMBL/GenBank/DDBJ whole genome shotgun (WGS) entry which is preliminary data.</text>
</comment>